<dbReference type="OrthoDB" id="9803495at2"/>
<sequence>MTATASPPPAAAPFRPVFARLAEHTPAWSAAVVVVSVALIAWAAQLSIPVEPVPITLQSYAVLAIGALLGSRLALLALVAYVGLGLSGLHLFAGGRTGLDVLLGPSGGFLIGFIVAAVLVGRLQESWAKMNVVRLFGAILLGHAVIMALGAGWLAWQKGLAFAIDKGTLPFLPGAVIKSIAVLATVIVVERLAGTPRPR</sequence>
<dbReference type="GO" id="GO:0005886">
    <property type="term" value="C:plasma membrane"/>
    <property type="evidence" value="ECO:0007669"/>
    <property type="project" value="UniProtKB-SubCell"/>
</dbReference>
<feature type="transmembrane region" description="Helical" evidence="3">
    <location>
        <begin position="27"/>
        <end position="48"/>
    </location>
</feature>
<feature type="transmembrane region" description="Helical" evidence="3">
    <location>
        <begin position="132"/>
        <end position="156"/>
    </location>
</feature>
<accession>A0A3L7ACX7</accession>
<dbReference type="PANTHER" id="PTHR34295">
    <property type="entry name" value="BIOTIN TRANSPORTER BIOY"/>
    <property type="match status" value="1"/>
</dbReference>
<dbReference type="GO" id="GO:0015225">
    <property type="term" value="F:biotin transmembrane transporter activity"/>
    <property type="evidence" value="ECO:0007669"/>
    <property type="project" value="UniProtKB-UniRule"/>
</dbReference>
<evidence type="ECO:0000313" key="5">
    <source>
        <dbReference type="Proteomes" id="UP000269692"/>
    </source>
</evidence>
<name>A0A3L7ACX7_9HYPH</name>
<feature type="transmembrane region" description="Helical" evidence="3">
    <location>
        <begin position="60"/>
        <end position="82"/>
    </location>
</feature>
<proteinExistence type="inferred from homology"/>
<comment type="similarity">
    <text evidence="1 2">Belongs to the BioY family.</text>
</comment>
<evidence type="ECO:0000256" key="2">
    <source>
        <dbReference type="PIRNR" id="PIRNR016661"/>
    </source>
</evidence>
<organism evidence="4 5">
    <name type="scientific">Xanthobacter tagetidis</name>
    <dbReference type="NCBI Taxonomy" id="60216"/>
    <lineage>
        <taxon>Bacteria</taxon>
        <taxon>Pseudomonadati</taxon>
        <taxon>Pseudomonadota</taxon>
        <taxon>Alphaproteobacteria</taxon>
        <taxon>Hyphomicrobiales</taxon>
        <taxon>Xanthobacteraceae</taxon>
        <taxon>Xanthobacter</taxon>
    </lineage>
</organism>
<gene>
    <name evidence="4" type="ORF">D9R14_12575</name>
</gene>
<feature type="transmembrane region" description="Helical" evidence="3">
    <location>
        <begin position="102"/>
        <end position="120"/>
    </location>
</feature>
<feature type="transmembrane region" description="Helical" evidence="3">
    <location>
        <begin position="168"/>
        <end position="189"/>
    </location>
</feature>
<evidence type="ECO:0000313" key="4">
    <source>
        <dbReference type="EMBL" id="RLP78213.1"/>
    </source>
</evidence>
<dbReference type="Proteomes" id="UP000269692">
    <property type="component" value="Unassembled WGS sequence"/>
</dbReference>
<dbReference type="Pfam" id="PF02632">
    <property type="entry name" value="BioY"/>
    <property type="match status" value="1"/>
</dbReference>
<dbReference type="AlphaFoldDB" id="A0A3L7ACX7"/>
<reference evidence="4 5" key="1">
    <citation type="submission" date="2018-10" db="EMBL/GenBank/DDBJ databases">
        <title>Xanthobacter tagetidis genome sequencing and assembly.</title>
        <authorList>
            <person name="Maclea K.S."/>
            <person name="Goen A.E."/>
            <person name="Fatima S.A."/>
        </authorList>
    </citation>
    <scope>NUCLEOTIDE SEQUENCE [LARGE SCALE GENOMIC DNA]</scope>
    <source>
        <strain evidence="4 5">ATCC 700314</strain>
    </source>
</reference>
<evidence type="ECO:0000256" key="3">
    <source>
        <dbReference type="SAM" id="Phobius"/>
    </source>
</evidence>
<keyword evidence="3" id="KW-0812">Transmembrane</keyword>
<dbReference type="InterPro" id="IPR003784">
    <property type="entry name" value="BioY"/>
</dbReference>
<comment type="caution">
    <text evidence="4">The sequence shown here is derived from an EMBL/GenBank/DDBJ whole genome shotgun (WGS) entry which is preliminary data.</text>
</comment>
<keyword evidence="2 3" id="KW-0472">Membrane</keyword>
<dbReference type="PANTHER" id="PTHR34295:SF1">
    <property type="entry name" value="BIOTIN TRANSPORTER BIOY"/>
    <property type="match status" value="1"/>
</dbReference>
<comment type="subcellular location">
    <subcellularLocation>
        <location evidence="2">Cell membrane</location>
        <topology evidence="2">Multi-pass membrane protein</topology>
    </subcellularLocation>
</comment>
<dbReference type="Gene3D" id="1.10.1760.20">
    <property type="match status" value="1"/>
</dbReference>
<dbReference type="RefSeq" id="WP_121623680.1">
    <property type="nucleotide sequence ID" value="NZ_JACIIW010000009.1"/>
</dbReference>
<dbReference type="EMBL" id="RCTF01000009">
    <property type="protein sequence ID" value="RLP78213.1"/>
    <property type="molecule type" value="Genomic_DNA"/>
</dbReference>
<keyword evidence="2" id="KW-0813">Transport</keyword>
<evidence type="ECO:0000256" key="1">
    <source>
        <dbReference type="ARBA" id="ARBA00010692"/>
    </source>
</evidence>
<dbReference type="PIRSF" id="PIRSF016661">
    <property type="entry name" value="BioY"/>
    <property type="match status" value="1"/>
</dbReference>
<keyword evidence="2" id="KW-1003">Cell membrane</keyword>
<keyword evidence="3" id="KW-1133">Transmembrane helix</keyword>
<keyword evidence="5" id="KW-1185">Reference proteome</keyword>
<protein>
    <recommendedName>
        <fullName evidence="2">Biotin transporter</fullName>
    </recommendedName>
</protein>